<keyword evidence="2" id="KW-1185">Reference proteome</keyword>
<protein>
    <submittedName>
        <fullName evidence="1">Methanogenesis marker 7 protein</fullName>
    </submittedName>
</protein>
<dbReference type="Pfam" id="PF04609">
    <property type="entry name" value="MCR_C"/>
    <property type="match status" value="1"/>
</dbReference>
<sequence>MTVFVPITYKGGVYRHDIIIDLIDDLGGYIVQKHMIAQEVVLQSLVPKDDIELIRKISRPLAGVVIEAPLVGTEIAVVSPSLEIHHLPHTSCDVAEYLRSAGAKTNMIGLARGFGKRIANLSIEERDIINEHDCAVFMLGNFETCIEYKMPALRRGINVPIILTGRPSTEALQRIIDPPVDGYVGGIGRIAHRMRQQEGEIDHLDTLVEEVSAVLSRKREEVAKDPLSINPARLMAVLDDAMDITKRSTHPTPVVVQIRALRVKLPYDTYADPIAAIEIENGVKIGDITQILPSRMRDYILIRIRPFSETKIMV</sequence>
<comment type="caution">
    <text evidence="1">The sequence shown here is derived from an EMBL/GenBank/DDBJ whole genome shotgun (WGS) entry which is preliminary data.</text>
</comment>
<dbReference type="RefSeq" id="WP_274925589.1">
    <property type="nucleotide sequence ID" value="NZ_JAKELO010000002.1"/>
</dbReference>
<proteinExistence type="predicted"/>
<organism evidence="1 2">
    <name type="scientific">Methanogenium marinum</name>
    <dbReference type="NCBI Taxonomy" id="348610"/>
    <lineage>
        <taxon>Archaea</taxon>
        <taxon>Methanobacteriati</taxon>
        <taxon>Methanobacteriota</taxon>
        <taxon>Stenosarchaea group</taxon>
        <taxon>Methanomicrobia</taxon>
        <taxon>Methanomicrobiales</taxon>
        <taxon>Methanomicrobiaceae</taxon>
        <taxon>Methanogenium</taxon>
    </lineage>
</organism>
<dbReference type="InterPro" id="IPR026327">
    <property type="entry name" value="Me_CoM_Rdtase_prot-C-like"/>
</dbReference>
<dbReference type="InterPro" id="IPR011312">
    <property type="entry name" value="Menthan_mark_7"/>
</dbReference>
<dbReference type="NCBIfam" id="TIGR03274">
    <property type="entry name" value="methan_mark_7"/>
    <property type="match status" value="1"/>
</dbReference>
<evidence type="ECO:0000313" key="2">
    <source>
        <dbReference type="Proteomes" id="UP001143747"/>
    </source>
</evidence>
<accession>A0A9Q4PWE0</accession>
<reference evidence="1" key="1">
    <citation type="submission" date="2022-01" db="EMBL/GenBank/DDBJ databases">
        <title>Draft genome of Methanogenium marinum DSM 15558.</title>
        <authorList>
            <person name="Chen S.-C."/>
            <person name="You Y.-T."/>
        </authorList>
    </citation>
    <scope>NUCLEOTIDE SEQUENCE</scope>
    <source>
        <strain evidence="1">DSM 15558</strain>
    </source>
</reference>
<dbReference type="AlphaFoldDB" id="A0A9Q4PWE0"/>
<name>A0A9Q4PWE0_9EURY</name>
<gene>
    <name evidence="1" type="ORF">L0665_10210</name>
</gene>
<dbReference type="EMBL" id="JAKELO010000002">
    <property type="protein sequence ID" value="MDE4908980.1"/>
    <property type="molecule type" value="Genomic_DNA"/>
</dbReference>
<evidence type="ECO:0000313" key="1">
    <source>
        <dbReference type="EMBL" id="MDE4908980.1"/>
    </source>
</evidence>
<dbReference type="Proteomes" id="UP001143747">
    <property type="component" value="Unassembled WGS sequence"/>
</dbReference>
<dbReference type="PIRSF" id="PIRSF019164">
    <property type="entry name" value="UCP019164"/>
    <property type="match status" value="1"/>
</dbReference>